<keyword evidence="2" id="KW-1185">Reference proteome</keyword>
<dbReference type="AlphaFoldDB" id="A0AAV4YBS0"/>
<proteinExistence type="predicted"/>
<reference evidence="1 2" key="1">
    <citation type="submission" date="2021-06" db="EMBL/GenBank/DDBJ databases">
        <title>Caerostris extrusa draft genome.</title>
        <authorList>
            <person name="Kono N."/>
            <person name="Arakawa K."/>
        </authorList>
    </citation>
    <scope>NUCLEOTIDE SEQUENCE [LARGE SCALE GENOMIC DNA]</scope>
</reference>
<evidence type="ECO:0000313" key="1">
    <source>
        <dbReference type="EMBL" id="GIZ03914.1"/>
    </source>
</evidence>
<comment type="caution">
    <text evidence="1">The sequence shown here is derived from an EMBL/GenBank/DDBJ whole genome shotgun (WGS) entry which is preliminary data.</text>
</comment>
<dbReference type="Proteomes" id="UP001054945">
    <property type="component" value="Unassembled WGS sequence"/>
</dbReference>
<dbReference type="EMBL" id="BPLR01001668">
    <property type="protein sequence ID" value="GIZ03914.1"/>
    <property type="molecule type" value="Genomic_DNA"/>
</dbReference>
<sequence>MNVLNNFALVLFDDDYSLLASKKLVKLPIYFHSTTALPYLSAPKIKKRKSKGANLHPATMLLNAETYAKANTETDLLYSTFKDKNITFPTQKPVKLPTYLASTSVVPYLYTDKRKEVDKKVTYFEPSTTLINTIIHTKAKCSYRAITYQCS</sequence>
<evidence type="ECO:0000313" key="2">
    <source>
        <dbReference type="Proteomes" id="UP001054945"/>
    </source>
</evidence>
<accession>A0AAV4YBS0</accession>
<protein>
    <submittedName>
        <fullName evidence="1">Uncharacterized protein</fullName>
    </submittedName>
</protein>
<gene>
    <name evidence="1" type="ORF">CEXT_5921</name>
</gene>
<organism evidence="1 2">
    <name type="scientific">Caerostris extrusa</name>
    <name type="common">Bark spider</name>
    <name type="synonym">Caerostris bankana</name>
    <dbReference type="NCBI Taxonomy" id="172846"/>
    <lineage>
        <taxon>Eukaryota</taxon>
        <taxon>Metazoa</taxon>
        <taxon>Ecdysozoa</taxon>
        <taxon>Arthropoda</taxon>
        <taxon>Chelicerata</taxon>
        <taxon>Arachnida</taxon>
        <taxon>Araneae</taxon>
        <taxon>Araneomorphae</taxon>
        <taxon>Entelegynae</taxon>
        <taxon>Araneoidea</taxon>
        <taxon>Araneidae</taxon>
        <taxon>Caerostris</taxon>
    </lineage>
</organism>
<name>A0AAV4YBS0_CAEEX</name>